<evidence type="ECO:0008006" key="4">
    <source>
        <dbReference type="Google" id="ProtNLM"/>
    </source>
</evidence>
<comment type="caution">
    <text evidence="2">The sequence shown here is derived from an EMBL/GenBank/DDBJ whole genome shotgun (WGS) entry which is preliminary data.</text>
</comment>
<feature type="compositionally biased region" description="Low complexity" evidence="1">
    <location>
        <begin position="70"/>
        <end position="98"/>
    </location>
</feature>
<dbReference type="Proteomes" id="UP000815325">
    <property type="component" value="Unassembled WGS sequence"/>
</dbReference>
<proteinExistence type="predicted"/>
<dbReference type="EMBL" id="MU069935">
    <property type="protein sequence ID" value="KAF5831602.1"/>
    <property type="molecule type" value="Genomic_DNA"/>
</dbReference>
<accession>A0ABQ7GAG4</accession>
<name>A0ABQ7GAG4_DUNSA</name>
<evidence type="ECO:0000313" key="3">
    <source>
        <dbReference type="Proteomes" id="UP000815325"/>
    </source>
</evidence>
<gene>
    <name evidence="2" type="ORF">DUNSADRAFT_12914</name>
</gene>
<reference evidence="2" key="1">
    <citation type="submission" date="2017-08" db="EMBL/GenBank/DDBJ databases">
        <authorList>
            <person name="Polle J.E."/>
            <person name="Barry K."/>
            <person name="Cushman J."/>
            <person name="Schmutz J."/>
            <person name="Tran D."/>
            <person name="Hathwaick L.T."/>
            <person name="Yim W.C."/>
            <person name="Jenkins J."/>
            <person name="Mckie-Krisberg Z.M."/>
            <person name="Prochnik S."/>
            <person name="Lindquist E."/>
            <person name="Dockter R.B."/>
            <person name="Adam C."/>
            <person name="Molina H."/>
            <person name="Bunkerborg J."/>
            <person name="Jin E."/>
            <person name="Buchheim M."/>
            <person name="Magnuson J."/>
        </authorList>
    </citation>
    <scope>NUCLEOTIDE SEQUENCE</scope>
    <source>
        <strain evidence="2">CCAP 19/18</strain>
    </source>
</reference>
<feature type="region of interest" description="Disordered" evidence="1">
    <location>
        <begin position="156"/>
        <end position="183"/>
    </location>
</feature>
<evidence type="ECO:0000256" key="1">
    <source>
        <dbReference type="SAM" id="MobiDB-lite"/>
    </source>
</evidence>
<organism evidence="2 3">
    <name type="scientific">Dunaliella salina</name>
    <name type="common">Green alga</name>
    <name type="synonym">Protococcus salinus</name>
    <dbReference type="NCBI Taxonomy" id="3046"/>
    <lineage>
        <taxon>Eukaryota</taxon>
        <taxon>Viridiplantae</taxon>
        <taxon>Chlorophyta</taxon>
        <taxon>core chlorophytes</taxon>
        <taxon>Chlorophyceae</taxon>
        <taxon>CS clade</taxon>
        <taxon>Chlamydomonadales</taxon>
        <taxon>Dunaliellaceae</taxon>
        <taxon>Dunaliella</taxon>
    </lineage>
</organism>
<keyword evidence="3" id="KW-1185">Reference proteome</keyword>
<protein>
    <recommendedName>
        <fullName evidence="4">Encoded protein</fullName>
    </recommendedName>
</protein>
<feature type="region of interest" description="Disordered" evidence="1">
    <location>
        <begin position="70"/>
        <end position="112"/>
    </location>
</feature>
<sequence length="282" mass="29335">MIHIHNWEAAHRLNTPTTWACSSSQAHRQPCGWSPNSWLTSSRLRLSSTSINTRRTSINASSISVYASCSSNSSSSSSSRSSKTNSWTSSNASSSRGSSRSKSHSRPITIAASSRCNKNTQSVCSNSDLNGCFSAAEMPREGSFVSLVSGGSGYSIGGKSSQGSGNGRTKTDAFADPSSRRSHKVLTESISKGVPTNTSDSSMQGVSARRMLLLGGLGGLPLMPLLGDAGSGVAAEGAAQPAALERGPPLQGSLEERVFTKGDVTNPGNSLFSKPGVILYPK</sequence>
<evidence type="ECO:0000313" key="2">
    <source>
        <dbReference type="EMBL" id="KAF5831602.1"/>
    </source>
</evidence>